<dbReference type="AlphaFoldDB" id="A0A1J1IP68"/>
<keyword evidence="2" id="KW-1185">Reference proteome</keyword>
<accession>A0A1J1IP68</accession>
<evidence type="ECO:0000313" key="1">
    <source>
        <dbReference type="EMBL" id="CRL02027.1"/>
    </source>
</evidence>
<reference evidence="1 2" key="1">
    <citation type="submission" date="2015-04" db="EMBL/GenBank/DDBJ databases">
        <authorList>
            <person name="Syromyatnikov M.Y."/>
            <person name="Popov V.N."/>
        </authorList>
    </citation>
    <scope>NUCLEOTIDE SEQUENCE [LARGE SCALE GENOMIC DNA]</scope>
</reference>
<gene>
    <name evidence="1" type="ORF">CLUMA_CG015629</name>
</gene>
<dbReference type="EMBL" id="CVRI01000057">
    <property type="protein sequence ID" value="CRL02027.1"/>
    <property type="molecule type" value="Genomic_DNA"/>
</dbReference>
<name>A0A1J1IP68_9DIPT</name>
<organism evidence="1 2">
    <name type="scientific">Clunio marinus</name>
    <dbReference type="NCBI Taxonomy" id="568069"/>
    <lineage>
        <taxon>Eukaryota</taxon>
        <taxon>Metazoa</taxon>
        <taxon>Ecdysozoa</taxon>
        <taxon>Arthropoda</taxon>
        <taxon>Hexapoda</taxon>
        <taxon>Insecta</taxon>
        <taxon>Pterygota</taxon>
        <taxon>Neoptera</taxon>
        <taxon>Endopterygota</taxon>
        <taxon>Diptera</taxon>
        <taxon>Nematocera</taxon>
        <taxon>Chironomoidea</taxon>
        <taxon>Chironomidae</taxon>
        <taxon>Clunio</taxon>
    </lineage>
</organism>
<sequence>MSYMDRINQCSHIVSCALSENFSSESSYIRYGNSIQNSPTTNQQASQCDVWYEFYDFFSNNLSSVVKEFTFSVDLFTKRPTLNKVKAKQNLKLYKLVSIEV</sequence>
<proteinExistence type="predicted"/>
<dbReference type="Proteomes" id="UP000183832">
    <property type="component" value="Unassembled WGS sequence"/>
</dbReference>
<protein>
    <submittedName>
        <fullName evidence="1">CLUMA_CG015629, isoform A</fullName>
    </submittedName>
</protein>
<evidence type="ECO:0000313" key="2">
    <source>
        <dbReference type="Proteomes" id="UP000183832"/>
    </source>
</evidence>